<evidence type="ECO:0000256" key="1">
    <source>
        <dbReference type="ARBA" id="ARBA00004003"/>
    </source>
</evidence>
<evidence type="ECO:0000256" key="2">
    <source>
        <dbReference type="ARBA" id="ARBA00010482"/>
    </source>
</evidence>
<name>A0A7S3VSH0_DUNTE</name>
<proteinExistence type="inferred from homology"/>
<evidence type="ECO:0000256" key="5">
    <source>
        <dbReference type="ARBA" id="ARBA00023136"/>
    </source>
</evidence>
<feature type="compositionally biased region" description="Gly residues" evidence="7">
    <location>
        <begin position="1"/>
        <end position="14"/>
    </location>
</feature>
<evidence type="ECO:0000313" key="8">
    <source>
        <dbReference type="EMBL" id="CAE0503889.1"/>
    </source>
</evidence>
<dbReference type="AlphaFoldDB" id="A0A7S3VSH0"/>
<evidence type="ECO:0000256" key="7">
    <source>
        <dbReference type="SAM" id="MobiDB-lite"/>
    </source>
</evidence>
<feature type="region of interest" description="Disordered" evidence="7">
    <location>
        <begin position="1"/>
        <end position="65"/>
    </location>
</feature>
<evidence type="ECO:0000256" key="4">
    <source>
        <dbReference type="ARBA" id="ARBA00022989"/>
    </source>
</evidence>
<dbReference type="GO" id="GO:0005886">
    <property type="term" value="C:plasma membrane"/>
    <property type="evidence" value="ECO:0007669"/>
    <property type="project" value="UniProtKB-SubCell"/>
</dbReference>
<dbReference type="GO" id="GO:0015031">
    <property type="term" value="P:protein transport"/>
    <property type="evidence" value="ECO:0007669"/>
    <property type="project" value="InterPro"/>
</dbReference>
<dbReference type="GO" id="GO:0055038">
    <property type="term" value="C:recycling endosome membrane"/>
    <property type="evidence" value="ECO:0007669"/>
    <property type="project" value="TreeGrafter"/>
</dbReference>
<dbReference type="EMBL" id="HBIP01031242">
    <property type="protein sequence ID" value="CAE0503889.1"/>
    <property type="molecule type" value="Transcribed_RNA"/>
</dbReference>
<comment type="function">
    <text evidence="1 6">Probably involved in membrane trafficking.</text>
</comment>
<comment type="similarity">
    <text evidence="2 6">Belongs to the SCAMP family.</text>
</comment>
<keyword evidence="4 6" id="KW-1133">Transmembrane helix</keyword>
<dbReference type="PANTHER" id="PTHR10687">
    <property type="entry name" value="SECRETORY CARRIER-ASSOCIATED MEMBRANE PROTEIN SCAMP"/>
    <property type="match status" value="1"/>
</dbReference>
<feature type="transmembrane region" description="Helical" evidence="6">
    <location>
        <begin position="267"/>
        <end position="287"/>
    </location>
</feature>
<feature type="transmembrane region" description="Helical" evidence="6">
    <location>
        <begin position="181"/>
        <end position="204"/>
    </location>
</feature>
<reference evidence="8" key="1">
    <citation type="submission" date="2021-01" db="EMBL/GenBank/DDBJ databases">
        <authorList>
            <person name="Corre E."/>
            <person name="Pelletier E."/>
            <person name="Niang G."/>
            <person name="Scheremetjew M."/>
            <person name="Finn R."/>
            <person name="Kale V."/>
            <person name="Holt S."/>
            <person name="Cochrane G."/>
            <person name="Meng A."/>
            <person name="Brown T."/>
            <person name="Cohen L."/>
        </authorList>
    </citation>
    <scope>NUCLEOTIDE SEQUENCE</scope>
    <source>
        <strain evidence="8">CCMP1320</strain>
    </source>
</reference>
<sequence length="327" mass="36081">MSLGWGAMGAGAWGGKPKEPAPGAGADSSDEELGGSPAPGALPAGSAPAKPVGNKALATPPPSAYPSAGMFAAGQTNDAYEGPMPSSSRHQDLDARERDLIEREAKLKKLEEQIKKDGGYRPNNWPVCFPIWHHDIQGEIPDEAKRVVREVYMSWWGLMLCLSFQVFCATVMMGYKPDNHAIPSWFLSLIYWVAGLAGSLWLWYKRLYHAARHGTTAGYVVFFLFYFVHICWCIWCAIAIPVEAASWSFSGFATAIAAIDVHPFPGVIYFIGAALWCLEATWCLWCIKDTYLFFRGRGGIEQAKQDAAIEAFKHQQQTGHQQNVYNL</sequence>
<dbReference type="PANTHER" id="PTHR10687:SF2">
    <property type="entry name" value="SECRETORY CARRIER-ASSOCIATED MEMBRANE PROTEIN"/>
    <property type="match status" value="1"/>
</dbReference>
<keyword evidence="6" id="KW-0968">Cytoplasmic vesicle</keyword>
<keyword evidence="3 6" id="KW-0812">Transmembrane</keyword>
<keyword evidence="6" id="KW-1003">Cell membrane</keyword>
<dbReference type="GO" id="GO:0032588">
    <property type="term" value="C:trans-Golgi network membrane"/>
    <property type="evidence" value="ECO:0007669"/>
    <property type="project" value="TreeGrafter"/>
</dbReference>
<dbReference type="Pfam" id="PF04144">
    <property type="entry name" value="SCAMP"/>
    <property type="match status" value="1"/>
</dbReference>
<comment type="subcellular location">
    <subcellularLocation>
        <location evidence="6">Cell membrane</location>
        <topology evidence="6">Multi-pass membrane protein</topology>
    </subcellularLocation>
    <subcellularLocation>
        <location evidence="6">Cytoplasmic vesicle</location>
        <location evidence="6">Secretory vesicle membrane</location>
        <topology evidence="6">Multi-pass membrane protein</topology>
    </subcellularLocation>
</comment>
<feature type="compositionally biased region" description="Low complexity" evidence="7">
    <location>
        <begin position="34"/>
        <end position="49"/>
    </location>
</feature>
<keyword evidence="6" id="KW-0813">Transport</keyword>
<feature type="transmembrane region" description="Helical" evidence="6">
    <location>
        <begin position="155"/>
        <end position="175"/>
    </location>
</feature>
<dbReference type="InterPro" id="IPR007273">
    <property type="entry name" value="SCAMP"/>
</dbReference>
<organism evidence="8">
    <name type="scientific">Dunaliella tertiolecta</name>
    <name type="common">Green alga</name>
    <dbReference type="NCBI Taxonomy" id="3047"/>
    <lineage>
        <taxon>Eukaryota</taxon>
        <taxon>Viridiplantae</taxon>
        <taxon>Chlorophyta</taxon>
        <taxon>core chlorophytes</taxon>
        <taxon>Chlorophyceae</taxon>
        <taxon>CS clade</taxon>
        <taxon>Chlamydomonadales</taxon>
        <taxon>Dunaliellaceae</taxon>
        <taxon>Dunaliella</taxon>
    </lineage>
</organism>
<evidence type="ECO:0000256" key="3">
    <source>
        <dbReference type="ARBA" id="ARBA00022692"/>
    </source>
</evidence>
<gene>
    <name evidence="8" type="ORF">DTER00134_LOCUS18962</name>
</gene>
<dbReference type="GO" id="GO:0030658">
    <property type="term" value="C:transport vesicle membrane"/>
    <property type="evidence" value="ECO:0007669"/>
    <property type="project" value="UniProtKB-SubCell"/>
</dbReference>
<accession>A0A7S3VSH0</accession>
<keyword evidence="5 6" id="KW-0472">Membrane</keyword>
<protein>
    <recommendedName>
        <fullName evidence="6">Secretory carrier-associated membrane protein</fullName>
        <shortName evidence="6">Secretory carrier membrane protein</shortName>
    </recommendedName>
</protein>
<feature type="transmembrane region" description="Helical" evidence="6">
    <location>
        <begin position="216"/>
        <end position="240"/>
    </location>
</feature>
<evidence type="ECO:0000256" key="6">
    <source>
        <dbReference type="RuleBase" id="RU363122"/>
    </source>
</evidence>